<dbReference type="PANTHER" id="PTHR21022:SF19">
    <property type="entry name" value="PREPHENATE DEHYDRATASE-RELATED"/>
    <property type="match status" value="1"/>
</dbReference>
<dbReference type="NCBIfam" id="NF008865">
    <property type="entry name" value="PRK11898.1"/>
    <property type="match status" value="1"/>
</dbReference>
<evidence type="ECO:0000256" key="9">
    <source>
        <dbReference type="PIRSR" id="PIRSR001500-2"/>
    </source>
</evidence>
<evidence type="ECO:0000256" key="5">
    <source>
        <dbReference type="ARBA" id="ARBA00023141"/>
    </source>
</evidence>
<dbReference type="GeneID" id="77011963"/>
<keyword evidence="5 10" id="KW-0057">Aromatic amino acid biosynthesis</keyword>
<dbReference type="RefSeq" id="WP_036620531.1">
    <property type="nucleotide sequence ID" value="NZ_JAKOBR010000178.1"/>
</dbReference>
<dbReference type="Gene3D" id="3.30.70.260">
    <property type="match status" value="1"/>
</dbReference>
<dbReference type="InterPro" id="IPR008242">
    <property type="entry name" value="Chor_mutase/pphenate_deHydtase"/>
</dbReference>
<dbReference type="UniPathway" id="UPA00121">
    <property type="reaction ID" value="UER00345"/>
</dbReference>
<dbReference type="GO" id="GO:0005737">
    <property type="term" value="C:cytoplasm"/>
    <property type="evidence" value="ECO:0007669"/>
    <property type="project" value="TreeGrafter"/>
</dbReference>
<dbReference type="CDD" id="cd13633">
    <property type="entry name" value="PBP2_Sa-PDT_like"/>
    <property type="match status" value="1"/>
</dbReference>
<evidence type="ECO:0000313" key="13">
    <source>
        <dbReference type="EMBL" id="KFN11118.1"/>
    </source>
</evidence>
<dbReference type="Pfam" id="PF00800">
    <property type="entry name" value="PDT"/>
    <property type="match status" value="1"/>
</dbReference>
<evidence type="ECO:0000256" key="3">
    <source>
        <dbReference type="ARBA" id="ARBA00021872"/>
    </source>
</evidence>
<comment type="catalytic activity">
    <reaction evidence="8 10">
        <text>prephenate + H(+) = 3-phenylpyruvate + CO2 + H2O</text>
        <dbReference type="Rhea" id="RHEA:21648"/>
        <dbReference type="ChEBI" id="CHEBI:15377"/>
        <dbReference type="ChEBI" id="CHEBI:15378"/>
        <dbReference type="ChEBI" id="CHEBI:16526"/>
        <dbReference type="ChEBI" id="CHEBI:18005"/>
        <dbReference type="ChEBI" id="CHEBI:29934"/>
        <dbReference type="EC" id="4.2.1.51"/>
    </reaction>
</comment>
<dbReference type="InterPro" id="IPR045865">
    <property type="entry name" value="ACT-like_dom_sf"/>
</dbReference>
<keyword evidence="6 10" id="KW-0584">Phenylalanine biosynthesis</keyword>
<dbReference type="EMBL" id="JMQA01000013">
    <property type="protein sequence ID" value="KFN11118.1"/>
    <property type="molecule type" value="Genomic_DNA"/>
</dbReference>
<dbReference type="HOGENOM" id="CLU_035008_0_2_9"/>
<feature type="domain" description="ACT" evidence="12">
    <location>
        <begin position="211"/>
        <end position="288"/>
    </location>
</feature>
<keyword evidence="14" id="KW-1185">Reference proteome</keyword>
<dbReference type="SUPFAM" id="SSF53850">
    <property type="entry name" value="Periplasmic binding protein-like II"/>
    <property type="match status" value="1"/>
</dbReference>
<dbReference type="SUPFAM" id="SSF55021">
    <property type="entry name" value="ACT-like"/>
    <property type="match status" value="1"/>
</dbReference>
<evidence type="ECO:0000259" key="12">
    <source>
        <dbReference type="PROSITE" id="PS51671"/>
    </source>
</evidence>
<name>A0A090ZL55_PAEMA</name>
<comment type="pathway">
    <text evidence="1 10">Amino-acid biosynthesis; L-phenylalanine biosynthesis; phenylpyruvate from prephenate: step 1/1.</text>
</comment>
<sequence length="301" mass="33102">MKRIALLPEGSVSHEAALHLFGEEPVELLHFKQISDVFLATASGKSDYSVIPVENTIEGSVSLHMDWLVHEVDIPMQVEWVYPSIQNLIGRREEFGAGTPDGDGIDFSKVTKVLSHPVAMAQCLQFIRSRMPQAELEHVGSTSEAVEVVKQHPGLGWTAIGTRLGAQHHGLDVLAGKVTDHDNNYTRFVLIGPQPLKIGGNNKNVQSKTNLVIALPEDFPGALHQVLSAFAWRKLNLSRIESRPTKKKLGNYYFLMDVLEPLESVLLSSAIGEIEALGCGVRVLGSYPSYSFEEQTAEVQN</sequence>
<feature type="site" description="Essential for prephenate dehydratase activity" evidence="9">
    <location>
        <position position="186"/>
    </location>
</feature>
<dbReference type="PROSITE" id="PS51671">
    <property type="entry name" value="ACT"/>
    <property type="match status" value="1"/>
</dbReference>
<dbReference type="InterPro" id="IPR018528">
    <property type="entry name" value="Preph_deHydtase_CS"/>
</dbReference>
<evidence type="ECO:0000256" key="2">
    <source>
        <dbReference type="ARBA" id="ARBA00013147"/>
    </source>
</evidence>
<evidence type="ECO:0000256" key="10">
    <source>
        <dbReference type="RuleBase" id="RU361254"/>
    </source>
</evidence>
<dbReference type="OrthoDB" id="9802281at2"/>
<keyword evidence="4 10" id="KW-0028">Amino-acid biosynthesis</keyword>
<dbReference type="GO" id="GO:0009094">
    <property type="term" value="P:L-phenylalanine biosynthetic process"/>
    <property type="evidence" value="ECO:0007669"/>
    <property type="project" value="UniProtKB-UniPathway"/>
</dbReference>
<dbReference type="STRING" id="44252.DJ90_5818"/>
<evidence type="ECO:0000259" key="11">
    <source>
        <dbReference type="PROSITE" id="PS51171"/>
    </source>
</evidence>
<proteinExistence type="predicted"/>
<dbReference type="PROSITE" id="PS00858">
    <property type="entry name" value="PREPHENATE_DEHYDR_2"/>
    <property type="match status" value="1"/>
</dbReference>
<dbReference type="PATRIC" id="fig|44252.3.peg.968"/>
<evidence type="ECO:0000313" key="14">
    <source>
        <dbReference type="Proteomes" id="UP000029278"/>
    </source>
</evidence>
<accession>A0A090ZL55</accession>
<evidence type="ECO:0000256" key="1">
    <source>
        <dbReference type="ARBA" id="ARBA00004741"/>
    </source>
</evidence>
<dbReference type="InterPro" id="IPR002912">
    <property type="entry name" value="ACT_dom"/>
</dbReference>
<dbReference type="PIRSF" id="PIRSF001500">
    <property type="entry name" value="Chor_mut_pdt_Ppr"/>
    <property type="match status" value="1"/>
</dbReference>
<dbReference type="Pfam" id="PF01842">
    <property type="entry name" value="ACT"/>
    <property type="match status" value="1"/>
</dbReference>
<protein>
    <recommendedName>
        <fullName evidence="3 10">Prephenate dehydratase</fullName>
        <shortName evidence="10">PDT</shortName>
        <ecNumber evidence="2 10">4.2.1.51</ecNumber>
    </recommendedName>
</protein>
<comment type="caution">
    <text evidence="13">The sequence shown here is derived from an EMBL/GenBank/DDBJ whole genome shotgun (WGS) entry which is preliminary data.</text>
</comment>
<evidence type="ECO:0000256" key="7">
    <source>
        <dbReference type="ARBA" id="ARBA00023239"/>
    </source>
</evidence>
<gene>
    <name evidence="10" type="primary">pheA</name>
    <name evidence="13" type="ORF">DJ90_5818</name>
</gene>
<evidence type="ECO:0000256" key="6">
    <source>
        <dbReference type="ARBA" id="ARBA00023222"/>
    </source>
</evidence>
<dbReference type="PROSITE" id="PS51171">
    <property type="entry name" value="PREPHENATE_DEHYDR_3"/>
    <property type="match status" value="1"/>
</dbReference>
<reference evidence="13 14" key="1">
    <citation type="submission" date="2014-04" db="EMBL/GenBank/DDBJ databases">
        <authorList>
            <person name="Bishop-Lilly K.A."/>
            <person name="Broomall S.M."/>
            <person name="Chain P.S."/>
            <person name="Chertkov O."/>
            <person name="Coyne S.R."/>
            <person name="Daligault H.E."/>
            <person name="Davenport K.W."/>
            <person name="Erkkila T."/>
            <person name="Frey K.G."/>
            <person name="Gibbons H.S."/>
            <person name="Gu W."/>
            <person name="Jaissle J."/>
            <person name="Johnson S.L."/>
            <person name="Koroleva G.I."/>
            <person name="Ladner J.T."/>
            <person name="Lo C.-C."/>
            <person name="Minogue T.D."/>
            <person name="Munk C."/>
            <person name="Palacios G.F."/>
            <person name="Redden C.L."/>
            <person name="Rosenzweig C.N."/>
            <person name="Scholz M.B."/>
            <person name="Teshima H."/>
            <person name="Xu Y."/>
        </authorList>
    </citation>
    <scope>NUCLEOTIDE SEQUENCE [LARGE SCALE GENOMIC DNA]</scope>
    <source>
        <strain evidence="13 14">8244</strain>
    </source>
</reference>
<dbReference type="EC" id="4.2.1.51" evidence="2 10"/>
<evidence type="ECO:0000256" key="4">
    <source>
        <dbReference type="ARBA" id="ARBA00022605"/>
    </source>
</evidence>
<dbReference type="AlphaFoldDB" id="A0A090ZL55"/>
<dbReference type="Proteomes" id="UP000029278">
    <property type="component" value="Unassembled WGS sequence"/>
</dbReference>
<dbReference type="InterPro" id="IPR001086">
    <property type="entry name" value="Preph_deHydtase"/>
</dbReference>
<evidence type="ECO:0000256" key="8">
    <source>
        <dbReference type="ARBA" id="ARBA00047848"/>
    </source>
</evidence>
<organism evidence="13 14">
    <name type="scientific">Paenibacillus macerans</name>
    <name type="common">Bacillus macerans</name>
    <dbReference type="NCBI Taxonomy" id="44252"/>
    <lineage>
        <taxon>Bacteria</taxon>
        <taxon>Bacillati</taxon>
        <taxon>Bacillota</taxon>
        <taxon>Bacilli</taxon>
        <taxon>Bacillales</taxon>
        <taxon>Paenibacillaceae</taxon>
        <taxon>Paenibacillus</taxon>
    </lineage>
</organism>
<dbReference type="CDD" id="cd04905">
    <property type="entry name" value="ACT_CM-PDT"/>
    <property type="match status" value="1"/>
</dbReference>
<keyword evidence="7 10" id="KW-0456">Lyase</keyword>
<feature type="domain" description="Prephenate dehydratase" evidence="11">
    <location>
        <begin position="2"/>
        <end position="193"/>
    </location>
</feature>
<dbReference type="Gene3D" id="3.40.190.10">
    <property type="entry name" value="Periplasmic binding protein-like II"/>
    <property type="match status" value="2"/>
</dbReference>
<dbReference type="PANTHER" id="PTHR21022">
    <property type="entry name" value="PREPHENATE DEHYDRATASE P PROTEIN"/>
    <property type="match status" value="1"/>
</dbReference>
<dbReference type="GO" id="GO:0004664">
    <property type="term" value="F:prephenate dehydratase activity"/>
    <property type="evidence" value="ECO:0007669"/>
    <property type="project" value="UniProtKB-UniRule"/>
</dbReference>